<dbReference type="OrthoDB" id="8904098at2759"/>
<dbReference type="Proteomes" id="UP001153555">
    <property type="component" value="Unassembled WGS sequence"/>
</dbReference>
<dbReference type="GO" id="GO:0016020">
    <property type="term" value="C:membrane"/>
    <property type="evidence" value="ECO:0007669"/>
    <property type="project" value="UniProtKB-SubCell"/>
</dbReference>
<feature type="transmembrane region" description="Helical" evidence="7">
    <location>
        <begin position="190"/>
        <end position="211"/>
    </location>
</feature>
<feature type="transmembrane region" description="Helical" evidence="7">
    <location>
        <begin position="72"/>
        <end position="91"/>
    </location>
</feature>
<feature type="transmembrane region" description="Helical" evidence="7">
    <location>
        <begin position="217"/>
        <end position="237"/>
    </location>
</feature>
<dbReference type="AlphaFoldDB" id="A0A9N7NUP8"/>
<name>A0A9N7NUP8_STRHE</name>
<comment type="similarity">
    <text evidence="6">Belongs to the major facilitator superfamily. Phosphate:H(+) symporter (TC 2.A.1.9) family.</text>
</comment>
<evidence type="ECO:0000256" key="2">
    <source>
        <dbReference type="ARBA" id="ARBA00005982"/>
    </source>
</evidence>
<evidence type="ECO:0000256" key="7">
    <source>
        <dbReference type="SAM" id="Phobius"/>
    </source>
</evidence>
<feature type="transmembrane region" description="Helical" evidence="7">
    <location>
        <begin position="378"/>
        <end position="396"/>
    </location>
</feature>
<keyword evidence="3 7" id="KW-0812">Transmembrane</keyword>
<keyword evidence="5 7" id="KW-0472">Membrane</keyword>
<evidence type="ECO:0000313" key="8">
    <source>
        <dbReference type="EMBL" id="CAA0838374.1"/>
    </source>
</evidence>
<dbReference type="InterPro" id="IPR000109">
    <property type="entry name" value="POT_fam"/>
</dbReference>
<evidence type="ECO:0000256" key="6">
    <source>
        <dbReference type="ARBA" id="ARBA00044504"/>
    </source>
</evidence>
<feature type="transmembrane region" description="Helical" evidence="7">
    <location>
        <begin position="33"/>
        <end position="52"/>
    </location>
</feature>
<organism evidence="8 9">
    <name type="scientific">Striga hermonthica</name>
    <name type="common">Purple witchweed</name>
    <name type="synonym">Buchnera hermonthica</name>
    <dbReference type="NCBI Taxonomy" id="68872"/>
    <lineage>
        <taxon>Eukaryota</taxon>
        <taxon>Viridiplantae</taxon>
        <taxon>Streptophyta</taxon>
        <taxon>Embryophyta</taxon>
        <taxon>Tracheophyta</taxon>
        <taxon>Spermatophyta</taxon>
        <taxon>Magnoliopsida</taxon>
        <taxon>eudicotyledons</taxon>
        <taxon>Gunneridae</taxon>
        <taxon>Pentapetalae</taxon>
        <taxon>asterids</taxon>
        <taxon>lamiids</taxon>
        <taxon>Lamiales</taxon>
        <taxon>Orobanchaceae</taxon>
        <taxon>Buchnereae</taxon>
        <taxon>Striga</taxon>
    </lineage>
</organism>
<feature type="transmembrane region" description="Helical" evidence="7">
    <location>
        <begin position="417"/>
        <end position="434"/>
    </location>
</feature>
<dbReference type="InterPro" id="IPR036259">
    <property type="entry name" value="MFS_trans_sf"/>
</dbReference>
<evidence type="ECO:0000256" key="4">
    <source>
        <dbReference type="ARBA" id="ARBA00022989"/>
    </source>
</evidence>
<dbReference type="Gene3D" id="1.20.1250.20">
    <property type="entry name" value="MFS general substrate transporter like domains"/>
    <property type="match status" value="1"/>
</dbReference>
<evidence type="ECO:0000256" key="3">
    <source>
        <dbReference type="ARBA" id="ARBA00022692"/>
    </source>
</evidence>
<comment type="similarity">
    <text evidence="2">Belongs to the major facilitator superfamily. Proton-dependent oligopeptide transporter (POT/PTR) (TC 2.A.17) family.</text>
</comment>
<dbReference type="GO" id="GO:0022857">
    <property type="term" value="F:transmembrane transporter activity"/>
    <property type="evidence" value="ECO:0007669"/>
    <property type="project" value="InterPro"/>
</dbReference>
<proteinExistence type="inferred from homology"/>
<dbReference type="SUPFAM" id="SSF103473">
    <property type="entry name" value="MFS general substrate transporter"/>
    <property type="match status" value="1"/>
</dbReference>
<feature type="transmembrane region" description="Helical" evidence="7">
    <location>
        <begin position="340"/>
        <end position="358"/>
    </location>
</feature>
<dbReference type="PANTHER" id="PTHR11654">
    <property type="entry name" value="OLIGOPEPTIDE TRANSPORTER-RELATED"/>
    <property type="match status" value="1"/>
</dbReference>
<feature type="transmembrane region" description="Helical" evidence="7">
    <location>
        <begin position="454"/>
        <end position="473"/>
    </location>
</feature>
<feature type="transmembrane region" description="Helical" evidence="7">
    <location>
        <begin position="536"/>
        <end position="554"/>
    </location>
</feature>
<keyword evidence="9" id="KW-1185">Reference proteome</keyword>
<evidence type="ECO:0000313" key="9">
    <source>
        <dbReference type="Proteomes" id="UP001153555"/>
    </source>
</evidence>
<comment type="subcellular location">
    <subcellularLocation>
        <location evidence="1">Membrane</location>
        <topology evidence="1">Multi-pass membrane protein</topology>
    </subcellularLocation>
</comment>
<feature type="transmembrane region" description="Helical" evidence="7">
    <location>
        <begin position="485"/>
        <end position="509"/>
    </location>
</feature>
<accession>A0A9N7NUP8</accession>
<sequence>MENYRDERKELLEKPLSEDFEVLDEKKGGFRTLPFIIGIEALEKMAIFGLSPNMTLYLMNEYHLELTAVSNVLFLWSSATNFMTLVGALAADSYLGRFRTIGIGSIVCLIGTTLLWSTAVFPHTKPPPCDRTTFSTCFAPTFSQLVYLCLSFVLITIGAGGIRSSCLAFGANQLEREDFRKRLGLRESYFGWYYAAYALSTLVALTCVVYVQDNMGWGIGLAVPVALMFVAVVIFFLGSNLYVKVRGEPSLVVGFVRVAVASFRNRYYEMSDGVDCAWHCRDESDLASPSQSLRFLNKACVVRDPEEDLTIDGNAKNPWRLCAVDQVEELKALIRVMPIWSTRIIMSVTMSQTTFPILQTASMDRKITSSFSIPQASFSTFKVIAAILWIVVYDRVFLPLASRIKKKPLRISTTRRMGIGIFISFLAMTTSFVVEFTRRSVAWREGSSTHMSALWLVPQYCLIGFAVASNAIAQNEFYFSELPRSMSSIALTLNGFGESLASLVASFVMNSVDALSSAGGEESWISSDINKGHYDYYYLVLVGLGMANMIYFVLCSRAYGPLKDGIEKE</sequence>
<dbReference type="EMBL" id="CACSLK010030875">
    <property type="protein sequence ID" value="CAA0838374.1"/>
    <property type="molecule type" value="Genomic_DNA"/>
</dbReference>
<protein>
    <submittedName>
        <fullName evidence="8">Protein NRT1/ PTR FAMILY 1.2</fullName>
    </submittedName>
</protein>
<feature type="transmembrane region" description="Helical" evidence="7">
    <location>
        <begin position="144"/>
        <end position="169"/>
    </location>
</feature>
<gene>
    <name evidence="8" type="ORF">SHERM_04982</name>
</gene>
<evidence type="ECO:0000256" key="5">
    <source>
        <dbReference type="ARBA" id="ARBA00023136"/>
    </source>
</evidence>
<evidence type="ECO:0000256" key="1">
    <source>
        <dbReference type="ARBA" id="ARBA00004141"/>
    </source>
</evidence>
<keyword evidence="4 7" id="KW-1133">Transmembrane helix</keyword>
<comment type="caution">
    <text evidence="8">The sequence shown here is derived from an EMBL/GenBank/DDBJ whole genome shotgun (WGS) entry which is preliminary data.</text>
</comment>
<dbReference type="Pfam" id="PF00854">
    <property type="entry name" value="PTR2"/>
    <property type="match status" value="1"/>
</dbReference>
<reference evidence="8" key="1">
    <citation type="submission" date="2019-12" db="EMBL/GenBank/DDBJ databases">
        <authorList>
            <person name="Scholes J."/>
        </authorList>
    </citation>
    <scope>NUCLEOTIDE SEQUENCE</scope>
</reference>
<feature type="transmembrane region" description="Helical" evidence="7">
    <location>
        <begin position="103"/>
        <end position="124"/>
    </location>
</feature>